<protein>
    <submittedName>
        <fullName evidence="1">Uncharacterized protein</fullName>
    </submittedName>
</protein>
<proteinExistence type="predicted"/>
<sequence>MFNEDAVNAFYAGKEDGYEEKQYSNPHAEMVDFLAKNGVTVSVSNKLHEQYKRGYEWGKAQKDEEKS</sequence>
<gene>
    <name evidence="1" type="ORF">CBB_352</name>
</gene>
<name>A0A1L2CV65_9CAUD</name>
<accession>A0A1L2CV65</accession>
<reference evidence="2" key="1">
    <citation type="submission" date="2016-01" db="EMBL/GenBank/DDBJ databases">
        <title>Isolation and Characterization of Enterobacteria phage CBB.</title>
        <authorList>
            <person name="Buttimer C.T.H."/>
            <person name="Hendrix H."/>
            <person name="Alexandre H."/>
            <person name="O'Mahony J."/>
            <person name="Lavigne R."/>
            <person name="Coffey A."/>
        </authorList>
    </citation>
    <scope>NUCLEOTIDE SEQUENCE [LARGE SCALE GENOMIC DNA]</scope>
</reference>
<dbReference type="Proteomes" id="UP000223891">
    <property type="component" value="Segment"/>
</dbReference>
<evidence type="ECO:0000313" key="1">
    <source>
        <dbReference type="EMBL" id="AMM43915.1"/>
    </source>
</evidence>
<evidence type="ECO:0000313" key="2">
    <source>
        <dbReference type="Proteomes" id="UP000223891"/>
    </source>
</evidence>
<keyword evidence="2" id="KW-1185">Reference proteome</keyword>
<dbReference type="EMBL" id="KU574722">
    <property type="protein sequence ID" value="AMM43915.1"/>
    <property type="molecule type" value="Genomic_DNA"/>
</dbReference>
<organism evidence="1 2">
    <name type="scientific">Pectobacterium phage vB_PcaM_CBB</name>
    <dbReference type="NCBI Taxonomy" id="2772511"/>
    <lineage>
        <taxon>Viruses</taxon>
        <taxon>Duplodnaviria</taxon>
        <taxon>Heunggongvirae</taxon>
        <taxon>Uroviricota</taxon>
        <taxon>Caudoviricetes</taxon>
        <taxon>Mimasvirus</taxon>
        <taxon>Mimasvirus CBB</taxon>
    </lineage>
</organism>